<dbReference type="HOGENOM" id="CLU_2877883_0_0_9"/>
<keyword evidence="2" id="KW-1185">Reference proteome</keyword>
<dbReference type="AlphaFoldDB" id="C0BXU7"/>
<dbReference type="EMBL" id="ABYI02000012">
    <property type="protein sequence ID" value="EEG75404.1"/>
    <property type="molecule type" value="Genomic_DNA"/>
</dbReference>
<proteinExistence type="predicted"/>
<organism evidence="1 2">
    <name type="scientific">[Clostridium] hylemonae DSM 15053</name>
    <dbReference type="NCBI Taxonomy" id="553973"/>
    <lineage>
        <taxon>Bacteria</taxon>
        <taxon>Bacillati</taxon>
        <taxon>Bacillota</taxon>
        <taxon>Clostridia</taxon>
        <taxon>Lachnospirales</taxon>
        <taxon>Lachnospiraceae</taxon>
    </lineage>
</organism>
<reference evidence="1" key="2">
    <citation type="submission" date="2013-06" db="EMBL/GenBank/DDBJ databases">
        <title>Draft genome sequence of Clostridium hylemonae (DSM 15053).</title>
        <authorList>
            <person name="Sudarsanam P."/>
            <person name="Ley R."/>
            <person name="Guruge J."/>
            <person name="Turnbaugh P.J."/>
            <person name="Mahowald M."/>
            <person name="Liep D."/>
            <person name="Gordon J."/>
        </authorList>
    </citation>
    <scope>NUCLEOTIDE SEQUENCE</scope>
    <source>
        <strain evidence="1">DSM 15053</strain>
    </source>
</reference>
<evidence type="ECO:0000313" key="1">
    <source>
        <dbReference type="EMBL" id="EEG75404.1"/>
    </source>
</evidence>
<name>C0BXU7_9FIRM</name>
<gene>
    <name evidence="1" type="ORF">CLOHYLEM_04634</name>
</gene>
<reference evidence="1" key="1">
    <citation type="submission" date="2009-02" db="EMBL/GenBank/DDBJ databases">
        <authorList>
            <person name="Fulton L."/>
            <person name="Clifton S."/>
            <person name="Fulton B."/>
            <person name="Xu J."/>
            <person name="Minx P."/>
            <person name="Pepin K.H."/>
            <person name="Johnson M."/>
            <person name="Bhonagiri V."/>
            <person name="Nash W.E."/>
            <person name="Mardis E.R."/>
            <person name="Wilson R.K."/>
        </authorList>
    </citation>
    <scope>NUCLEOTIDE SEQUENCE [LARGE SCALE GENOMIC DNA]</scope>
    <source>
        <strain evidence="1">DSM 15053</strain>
    </source>
</reference>
<protein>
    <submittedName>
        <fullName evidence="1">Uncharacterized protein</fullName>
    </submittedName>
</protein>
<accession>C0BXU7</accession>
<comment type="caution">
    <text evidence="1">The sequence shown here is derived from an EMBL/GenBank/DDBJ whole genome shotgun (WGS) entry which is preliminary data.</text>
</comment>
<sequence>MDIGSIISDNKYERRVSRLLPVFCLLSNNLKSFLYCQIIAIYDNNRQNVNFLYTNKISVVIYI</sequence>
<dbReference type="Proteomes" id="UP000004893">
    <property type="component" value="Unassembled WGS sequence"/>
</dbReference>
<dbReference type="STRING" id="553973.CLOHYLEM_04634"/>
<evidence type="ECO:0000313" key="2">
    <source>
        <dbReference type="Proteomes" id="UP000004893"/>
    </source>
</evidence>